<protein>
    <recommendedName>
        <fullName evidence="1">GIY-YIG domain-containing protein</fullName>
    </recommendedName>
</protein>
<dbReference type="EMBL" id="MN739128">
    <property type="protein sequence ID" value="QHS90126.1"/>
    <property type="molecule type" value="Genomic_DNA"/>
</dbReference>
<name>A0A6C0BDE5_9ZZZZ</name>
<evidence type="ECO:0000259" key="1">
    <source>
        <dbReference type="SMART" id="SM00465"/>
    </source>
</evidence>
<evidence type="ECO:0000313" key="2">
    <source>
        <dbReference type="EMBL" id="QHS90126.1"/>
    </source>
</evidence>
<organism evidence="2">
    <name type="scientific">viral metagenome</name>
    <dbReference type="NCBI Taxonomy" id="1070528"/>
    <lineage>
        <taxon>unclassified sequences</taxon>
        <taxon>metagenomes</taxon>
        <taxon>organismal metagenomes</taxon>
    </lineage>
</organism>
<dbReference type="CDD" id="cd10443">
    <property type="entry name" value="GIY-YIG_HE_Tlr8p_PBC-V_like"/>
    <property type="match status" value="1"/>
</dbReference>
<dbReference type="AlphaFoldDB" id="A0A6C0BDE5"/>
<accession>A0A6C0BDE5</accession>
<dbReference type="SUPFAM" id="SSF82771">
    <property type="entry name" value="GIY-YIG endonuclease"/>
    <property type="match status" value="1"/>
</dbReference>
<proteinExistence type="predicted"/>
<sequence length="254" mass="29658">MELSKRINLSKQILDNPNERYCEIYKITNISNGKLYIGQAVSHILNHKRYRPYGHQGRFKCHISEAFSQKKNQSHYLNNAIRKYSIDDFVVELIEYCEISDANDKEIHYIKTFNTLFPNGYNLKNGGSVFTHSDESKKRVSNGVINYYKDKKFERFKDVNILDDNFDNYIKPLKRNNKQYGWYVYIDRRKADFGGVHISLEESKKNAIEFVNSLRELVSNTFKLTGTPLEPLLPLTTGNVCEELGLQPNPKVKK</sequence>
<dbReference type="InterPro" id="IPR035901">
    <property type="entry name" value="GIY-YIG_endonuc_sf"/>
</dbReference>
<reference evidence="2" key="1">
    <citation type="journal article" date="2020" name="Nature">
        <title>Giant virus diversity and host interactions through global metagenomics.</title>
        <authorList>
            <person name="Schulz F."/>
            <person name="Roux S."/>
            <person name="Paez-Espino D."/>
            <person name="Jungbluth S."/>
            <person name="Walsh D.A."/>
            <person name="Denef V.J."/>
            <person name="McMahon K.D."/>
            <person name="Konstantinidis K.T."/>
            <person name="Eloe-Fadrosh E.A."/>
            <person name="Kyrpides N.C."/>
            <person name="Woyke T."/>
        </authorList>
    </citation>
    <scope>NUCLEOTIDE SEQUENCE</scope>
    <source>
        <strain evidence="2">GVMAG-M-3300010160-4</strain>
    </source>
</reference>
<dbReference type="SMART" id="SM00465">
    <property type="entry name" value="GIYc"/>
    <property type="match status" value="1"/>
</dbReference>
<feature type="domain" description="GIY-YIG" evidence="1">
    <location>
        <begin position="21"/>
        <end position="127"/>
    </location>
</feature>
<dbReference type="InterPro" id="IPR000305">
    <property type="entry name" value="GIY-YIG_endonuc"/>
</dbReference>
<dbReference type="Gene3D" id="3.40.1440.10">
    <property type="entry name" value="GIY-YIG endonuclease"/>
    <property type="match status" value="1"/>
</dbReference>